<dbReference type="OrthoDB" id="10063208at2759"/>
<feature type="region of interest" description="Disordered" evidence="9">
    <location>
        <begin position="278"/>
        <end position="305"/>
    </location>
</feature>
<dbReference type="GO" id="GO:0045893">
    <property type="term" value="P:positive regulation of DNA-templated transcription"/>
    <property type="evidence" value="ECO:0007669"/>
    <property type="project" value="InterPro"/>
</dbReference>
<keyword evidence="5" id="KW-0805">Transcription regulation</keyword>
<reference evidence="11" key="2">
    <citation type="submission" date="2015-06" db="UniProtKB">
        <authorList>
            <consortium name="EnsemblMetazoa"/>
        </authorList>
    </citation>
    <scope>IDENTIFICATION</scope>
</reference>
<keyword evidence="6" id="KW-0804">Transcription</keyword>
<name>T1K272_TETUR</name>
<sequence>MVNSKTDTKDMEKVESPKEERNTKKSAKNRLSKSLVVDNLQEDSGDGANSGEDDNTWDCTVCTFKNPAEAFKCLMCDVRKGTSTRKPRINPELVAQQVARQQQHLLLKISHGRTRDGNKEGNGRNDSDGNSRDGEDRRDSKIKDSDADSGAETKKERKQTKHRKSLNNDGNSPGPSSHNNKISNRNSLGSTGRLKKSRKDAEAKSPSVAALLASNHPNNLDSSSSSSTSSLLSSATTTASSSSKNGLTSKLKNIDRNNCSSEAVTVNNVTVIITEFLSDLKDGQNDRSPSKNVHCLGTKQKKEAH</sequence>
<accession>T1K272</accession>
<dbReference type="InterPro" id="IPR001876">
    <property type="entry name" value="Znf_RanBP2"/>
</dbReference>
<dbReference type="Proteomes" id="UP000015104">
    <property type="component" value="Unassembled WGS sequence"/>
</dbReference>
<evidence type="ECO:0000313" key="11">
    <source>
        <dbReference type="EnsemblMetazoa" id="tetur04g03970.1"/>
    </source>
</evidence>
<dbReference type="PANTHER" id="PTHR12920:SF4">
    <property type="entry name" value="GEO03726P1"/>
    <property type="match status" value="1"/>
</dbReference>
<dbReference type="HOGENOM" id="CLU_913158_0_0_1"/>
<dbReference type="GO" id="GO:0003712">
    <property type="term" value="F:transcription coregulator activity"/>
    <property type="evidence" value="ECO:0007669"/>
    <property type="project" value="TreeGrafter"/>
</dbReference>
<protein>
    <recommendedName>
        <fullName evidence="10">RanBP2-type domain-containing protein</fullName>
    </recommendedName>
</protein>
<gene>
    <name evidence="11" type="primary">107359652</name>
</gene>
<dbReference type="Gene3D" id="4.10.1060.10">
    <property type="entry name" value="Zinc finger, RanBP2-type"/>
    <property type="match status" value="1"/>
</dbReference>
<feature type="region of interest" description="Disordered" evidence="9">
    <location>
        <begin position="1"/>
        <end position="55"/>
    </location>
</feature>
<dbReference type="STRING" id="32264.T1K272"/>
<reference evidence="12" key="1">
    <citation type="submission" date="2011-08" db="EMBL/GenBank/DDBJ databases">
        <authorList>
            <person name="Rombauts S."/>
        </authorList>
    </citation>
    <scope>NUCLEOTIDE SEQUENCE</scope>
    <source>
        <strain evidence="12">London</strain>
    </source>
</reference>
<keyword evidence="12" id="KW-1185">Reference proteome</keyword>
<dbReference type="SMART" id="SM00547">
    <property type="entry name" value="ZnF_RBZ"/>
    <property type="match status" value="1"/>
</dbReference>
<dbReference type="eggNOG" id="KOG4477">
    <property type="taxonomic scope" value="Eukaryota"/>
</dbReference>
<evidence type="ECO:0000256" key="2">
    <source>
        <dbReference type="ARBA" id="ARBA00022723"/>
    </source>
</evidence>
<dbReference type="GO" id="GO:0003677">
    <property type="term" value="F:DNA binding"/>
    <property type="evidence" value="ECO:0007669"/>
    <property type="project" value="TreeGrafter"/>
</dbReference>
<feature type="compositionally biased region" description="Polar residues" evidence="9">
    <location>
        <begin position="167"/>
        <end position="190"/>
    </location>
</feature>
<feature type="compositionally biased region" description="Basic residues" evidence="9">
    <location>
        <begin position="156"/>
        <end position="165"/>
    </location>
</feature>
<dbReference type="GO" id="GO:0005634">
    <property type="term" value="C:nucleus"/>
    <property type="evidence" value="ECO:0007669"/>
    <property type="project" value="UniProtKB-SubCell"/>
</dbReference>
<dbReference type="SUPFAM" id="SSF90209">
    <property type="entry name" value="Ran binding protein zinc finger-like"/>
    <property type="match status" value="1"/>
</dbReference>
<dbReference type="OMA" id="GQNDRSP"/>
<feature type="compositionally biased region" description="Basic and acidic residues" evidence="9">
    <location>
        <begin position="1"/>
        <end position="23"/>
    </location>
</feature>
<evidence type="ECO:0000256" key="7">
    <source>
        <dbReference type="ARBA" id="ARBA00023242"/>
    </source>
</evidence>
<evidence type="ECO:0000256" key="8">
    <source>
        <dbReference type="PROSITE-ProRule" id="PRU00322"/>
    </source>
</evidence>
<proteinExistence type="predicted"/>
<dbReference type="Pfam" id="PF00641">
    <property type="entry name" value="Zn_ribbon_RanBP"/>
    <property type="match status" value="1"/>
</dbReference>
<evidence type="ECO:0000256" key="5">
    <source>
        <dbReference type="ARBA" id="ARBA00023015"/>
    </source>
</evidence>
<dbReference type="KEGG" id="tut:107359652"/>
<organism evidence="11 12">
    <name type="scientific">Tetranychus urticae</name>
    <name type="common">Two-spotted spider mite</name>
    <dbReference type="NCBI Taxonomy" id="32264"/>
    <lineage>
        <taxon>Eukaryota</taxon>
        <taxon>Metazoa</taxon>
        <taxon>Ecdysozoa</taxon>
        <taxon>Arthropoda</taxon>
        <taxon>Chelicerata</taxon>
        <taxon>Arachnida</taxon>
        <taxon>Acari</taxon>
        <taxon>Acariformes</taxon>
        <taxon>Trombidiformes</taxon>
        <taxon>Prostigmata</taxon>
        <taxon>Eleutherengona</taxon>
        <taxon>Raphignathae</taxon>
        <taxon>Tetranychoidea</taxon>
        <taxon>Tetranychidae</taxon>
        <taxon>Tetranychus</taxon>
    </lineage>
</organism>
<dbReference type="EMBL" id="CAEY01001359">
    <property type="status" value="NOT_ANNOTATED_CDS"/>
    <property type="molecule type" value="Genomic_DNA"/>
</dbReference>
<dbReference type="GO" id="GO:0008270">
    <property type="term" value="F:zinc ion binding"/>
    <property type="evidence" value="ECO:0007669"/>
    <property type="project" value="UniProtKB-KW"/>
</dbReference>
<dbReference type="PROSITE" id="PS01358">
    <property type="entry name" value="ZF_RANBP2_1"/>
    <property type="match status" value="1"/>
</dbReference>
<keyword evidence="4" id="KW-0862">Zinc</keyword>
<feature type="compositionally biased region" description="Basic and acidic residues" evidence="9">
    <location>
        <begin position="113"/>
        <end position="155"/>
    </location>
</feature>
<dbReference type="InterPro" id="IPR033774">
    <property type="entry name" value="YAF2_RYBP"/>
</dbReference>
<keyword evidence="7" id="KW-0539">Nucleus</keyword>
<evidence type="ECO:0000259" key="10">
    <source>
        <dbReference type="PROSITE" id="PS50199"/>
    </source>
</evidence>
<dbReference type="AlphaFoldDB" id="T1K272"/>
<dbReference type="EnsemblMetazoa" id="tetur04g03970.1">
    <property type="protein sequence ID" value="tetur04g03970.1"/>
    <property type="gene ID" value="tetur04g03970"/>
</dbReference>
<evidence type="ECO:0000256" key="4">
    <source>
        <dbReference type="ARBA" id="ARBA00022833"/>
    </source>
</evidence>
<evidence type="ECO:0000256" key="6">
    <source>
        <dbReference type="ARBA" id="ARBA00023163"/>
    </source>
</evidence>
<evidence type="ECO:0000256" key="1">
    <source>
        <dbReference type="ARBA" id="ARBA00004123"/>
    </source>
</evidence>
<feature type="compositionally biased region" description="Low complexity" evidence="9">
    <location>
        <begin position="222"/>
        <end position="243"/>
    </location>
</feature>
<feature type="domain" description="RanBP2-type" evidence="10">
    <location>
        <begin position="53"/>
        <end position="82"/>
    </location>
</feature>
<dbReference type="PROSITE" id="PS50199">
    <property type="entry name" value="ZF_RANBP2_2"/>
    <property type="match status" value="1"/>
</dbReference>
<keyword evidence="2" id="KW-0479">Metal-binding</keyword>
<dbReference type="PANTHER" id="PTHR12920">
    <property type="entry name" value="RYBP AND YAF2-RELATED"/>
    <property type="match status" value="1"/>
</dbReference>
<comment type="subcellular location">
    <subcellularLocation>
        <location evidence="1">Nucleus</location>
    </subcellularLocation>
</comment>
<feature type="compositionally biased region" description="Basic and acidic residues" evidence="9">
    <location>
        <begin position="278"/>
        <end position="289"/>
    </location>
</feature>
<feature type="region of interest" description="Disordered" evidence="9">
    <location>
        <begin position="108"/>
        <end position="252"/>
    </location>
</feature>
<evidence type="ECO:0000256" key="9">
    <source>
        <dbReference type="SAM" id="MobiDB-lite"/>
    </source>
</evidence>
<evidence type="ECO:0000256" key="3">
    <source>
        <dbReference type="ARBA" id="ARBA00022771"/>
    </source>
</evidence>
<keyword evidence="3 8" id="KW-0863">Zinc-finger</keyword>
<dbReference type="InterPro" id="IPR039958">
    <property type="entry name" value="RYBP/YAF2"/>
</dbReference>
<evidence type="ECO:0000313" key="12">
    <source>
        <dbReference type="Proteomes" id="UP000015104"/>
    </source>
</evidence>
<feature type="compositionally biased region" description="Acidic residues" evidence="9">
    <location>
        <begin position="40"/>
        <end position="55"/>
    </location>
</feature>
<dbReference type="Pfam" id="PF17219">
    <property type="entry name" value="YAF2_RYBP"/>
    <property type="match status" value="1"/>
</dbReference>
<dbReference type="InterPro" id="IPR036443">
    <property type="entry name" value="Znf_RanBP2_sf"/>
</dbReference>